<dbReference type="InterPro" id="IPR018356">
    <property type="entry name" value="Tscrpt_reg_HTH_DeoR_CS"/>
</dbReference>
<dbReference type="PROSITE" id="PS00894">
    <property type="entry name" value="HTH_DEOR_1"/>
    <property type="match status" value="1"/>
</dbReference>
<dbReference type="PANTHER" id="PTHR30363">
    <property type="entry name" value="HTH-TYPE TRANSCRIPTIONAL REGULATOR SRLR-RELATED"/>
    <property type="match status" value="1"/>
</dbReference>
<dbReference type="InterPro" id="IPR001034">
    <property type="entry name" value="DeoR_HTH"/>
</dbReference>
<evidence type="ECO:0000256" key="3">
    <source>
        <dbReference type="ARBA" id="ARBA00023163"/>
    </source>
</evidence>
<dbReference type="InterPro" id="IPR036390">
    <property type="entry name" value="WH_DNA-bd_sf"/>
</dbReference>
<dbReference type="Proteomes" id="UP000628775">
    <property type="component" value="Unassembled WGS sequence"/>
</dbReference>
<dbReference type="PROSITE" id="PS51000">
    <property type="entry name" value="HTH_DEOR_2"/>
    <property type="match status" value="1"/>
</dbReference>
<dbReference type="InterPro" id="IPR037171">
    <property type="entry name" value="NagB/RpiA_transferase-like"/>
</dbReference>
<dbReference type="Pfam" id="PF08220">
    <property type="entry name" value="HTH_DeoR"/>
    <property type="match status" value="1"/>
</dbReference>
<dbReference type="InterPro" id="IPR050313">
    <property type="entry name" value="Carb_Metab_HTH_regulators"/>
</dbReference>
<reference evidence="5" key="1">
    <citation type="journal article" date="2014" name="Int. J. Syst. Evol. Microbiol.">
        <title>Complete genome sequence of Corynebacterium casei LMG S-19264T (=DSM 44701T), isolated from a smear-ripened cheese.</title>
        <authorList>
            <consortium name="US DOE Joint Genome Institute (JGI-PGF)"/>
            <person name="Walter F."/>
            <person name="Albersmeier A."/>
            <person name="Kalinowski J."/>
            <person name="Ruckert C."/>
        </authorList>
    </citation>
    <scope>NUCLEOTIDE SEQUENCE</scope>
    <source>
        <strain evidence="5">CGMCC 1.15371</strain>
    </source>
</reference>
<gene>
    <name evidence="5" type="ORF">GCM10011391_35110</name>
</gene>
<dbReference type="AlphaFoldDB" id="A0A8J2YLW3"/>
<keyword evidence="2" id="KW-0238">DNA-binding</keyword>
<name>A0A8J2YLW3_9BACL</name>
<dbReference type="EMBL" id="BMIR01000023">
    <property type="protein sequence ID" value="GGE53202.1"/>
    <property type="molecule type" value="Genomic_DNA"/>
</dbReference>
<keyword evidence="6" id="KW-1185">Reference proteome</keyword>
<reference evidence="5" key="2">
    <citation type="submission" date="2020-09" db="EMBL/GenBank/DDBJ databases">
        <authorList>
            <person name="Sun Q."/>
            <person name="Zhou Y."/>
        </authorList>
    </citation>
    <scope>NUCLEOTIDE SEQUENCE</scope>
    <source>
        <strain evidence="5">CGMCC 1.15371</strain>
    </source>
</reference>
<dbReference type="SMART" id="SM01134">
    <property type="entry name" value="DeoRC"/>
    <property type="match status" value="1"/>
</dbReference>
<organism evidence="5 6">
    <name type="scientific">Pullulanibacillus camelliae</name>
    <dbReference type="NCBI Taxonomy" id="1707096"/>
    <lineage>
        <taxon>Bacteria</taxon>
        <taxon>Bacillati</taxon>
        <taxon>Bacillota</taxon>
        <taxon>Bacilli</taxon>
        <taxon>Bacillales</taxon>
        <taxon>Sporolactobacillaceae</taxon>
        <taxon>Pullulanibacillus</taxon>
    </lineage>
</organism>
<accession>A0A8J2YLW3</accession>
<keyword evidence="1" id="KW-0805">Transcription regulation</keyword>
<proteinExistence type="predicted"/>
<keyword evidence="3" id="KW-0804">Transcription</keyword>
<sequence>MFEMNKVMTMQPVERRYLILNELSKHEKVDIDQLASQLNVSAMTIRRDLSHLEAEKKIIRTHGGAVLNKSLITETSFHIKEGKNSSQKQHIAQGAARYIQEHSTILLDSGTTTLEIAKLIKQKQGLTVITNDIKIAAELMDSAIKVIVSGGELQNNTGALFGPLTEQILNHVHVDLFFLGAHAVHSKAGVTAPTFEKALIKRHMIEAAGATWLVTDSSKFDQKSLAKVCDFSQIDGMITDQDLPEHYASLLKEQLTLVIARGGEDNEDWCYRR</sequence>
<dbReference type="SUPFAM" id="SSF46785">
    <property type="entry name" value="Winged helix' DNA-binding domain"/>
    <property type="match status" value="1"/>
</dbReference>
<dbReference type="SUPFAM" id="SSF100950">
    <property type="entry name" value="NagB/RpiA/CoA transferase-like"/>
    <property type="match status" value="1"/>
</dbReference>
<dbReference type="GO" id="GO:0003700">
    <property type="term" value="F:DNA-binding transcription factor activity"/>
    <property type="evidence" value="ECO:0007669"/>
    <property type="project" value="InterPro"/>
</dbReference>
<evidence type="ECO:0000259" key="4">
    <source>
        <dbReference type="PROSITE" id="PS51000"/>
    </source>
</evidence>
<dbReference type="Gene3D" id="1.10.10.10">
    <property type="entry name" value="Winged helix-like DNA-binding domain superfamily/Winged helix DNA-binding domain"/>
    <property type="match status" value="1"/>
</dbReference>
<dbReference type="PRINTS" id="PR00037">
    <property type="entry name" value="HTHLACR"/>
</dbReference>
<evidence type="ECO:0000256" key="1">
    <source>
        <dbReference type="ARBA" id="ARBA00023015"/>
    </source>
</evidence>
<evidence type="ECO:0000256" key="2">
    <source>
        <dbReference type="ARBA" id="ARBA00023125"/>
    </source>
</evidence>
<dbReference type="SMART" id="SM00420">
    <property type="entry name" value="HTH_DEOR"/>
    <property type="match status" value="1"/>
</dbReference>
<dbReference type="Pfam" id="PF00455">
    <property type="entry name" value="DeoRC"/>
    <property type="match status" value="1"/>
</dbReference>
<dbReference type="InterPro" id="IPR014036">
    <property type="entry name" value="DeoR-like_C"/>
</dbReference>
<dbReference type="GO" id="GO:0003677">
    <property type="term" value="F:DNA binding"/>
    <property type="evidence" value="ECO:0007669"/>
    <property type="project" value="UniProtKB-KW"/>
</dbReference>
<evidence type="ECO:0000313" key="6">
    <source>
        <dbReference type="Proteomes" id="UP000628775"/>
    </source>
</evidence>
<feature type="domain" description="HTH deoR-type" evidence="4">
    <location>
        <begin position="12"/>
        <end position="67"/>
    </location>
</feature>
<evidence type="ECO:0000313" key="5">
    <source>
        <dbReference type="EMBL" id="GGE53202.1"/>
    </source>
</evidence>
<comment type="caution">
    <text evidence="5">The sequence shown here is derived from an EMBL/GenBank/DDBJ whole genome shotgun (WGS) entry which is preliminary data.</text>
</comment>
<dbReference type="InterPro" id="IPR036388">
    <property type="entry name" value="WH-like_DNA-bd_sf"/>
</dbReference>
<protein>
    <submittedName>
        <fullName evidence="5">DeoR family regulatory proteins</fullName>
    </submittedName>
</protein>
<dbReference type="Gene3D" id="3.40.50.1360">
    <property type="match status" value="1"/>
</dbReference>
<dbReference type="PANTHER" id="PTHR30363:SF44">
    <property type="entry name" value="AGA OPERON TRANSCRIPTIONAL REPRESSOR-RELATED"/>
    <property type="match status" value="1"/>
</dbReference>